<evidence type="ECO:0000256" key="6">
    <source>
        <dbReference type="ARBA" id="ARBA00022692"/>
    </source>
</evidence>
<keyword evidence="4" id="KW-1003">Cell membrane</keyword>
<evidence type="ECO:0000313" key="14">
    <source>
        <dbReference type="Proteomes" id="UP000218767"/>
    </source>
</evidence>
<dbReference type="InterPro" id="IPR005254">
    <property type="entry name" value="Heme_biosyn_assoc_TPR_pro"/>
</dbReference>
<keyword evidence="9" id="KW-0627">Porphyrin biosynthesis</keyword>
<keyword evidence="7 11" id="KW-1133">Transmembrane helix</keyword>
<feature type="transmembrane region" description="Helical" evidence="11">
    <location>
        <begin position="5"/>
        <end position="24"/>
    </location>
</feature>
<dbReference type="InterPro" id="IPR011990">
    <property type="entry name" value="TPR-like_helical_dom_sf"/>
</dbReference>
<evidence type="ECO:0000256" key="2">
    <source>
        <dbReference type="ARBA" id="ARBA00004429"/>
    </source>
</evidence>
<evidence type="ECO:0000256" key="10">
    <source>
        <dbReference type="PROSITE-ProRule" id="PRU00339"/>
    </source>
</evidence>
<feature type="repeat" description="TPR" evidence="10">
    <location>
        <begin position="339"/>
        <end position="372"/>
    </location>
</feature>
<evidence type="ECO:0000256" key="5">
    <source>
        <dbReference type="ARBA" id="ARBA00022519"/>
    </source>
</evidence>
<gene>
    <name evidence="13" type="ORF">COB20_11870</name>
</gene>
<evidence type="ECO:0000256" key="4">
    <source>
        <dbReference type="ARBA" id="ARBA00022475"/>
    </source>
</evidence>
<evidence type="ECO:0000256" key="1">
    <source>
        <dbReference type="ARBA" id="ARBA00002962"/>
    </source>
</evidence>
<proteinExistence type="predicted"/>
<evidence type="ECO:0000256" key="9">
    <source>
        <dbReference type="ARBA" id="ARBA00023244"/>
    </source>
</evidence>
<protein>
    <recommendedName>
        <fullName evidence="12">HemY N-terminal domain-containing protein</fullName>
    </recommendedName>
</protein>
<dbReference type="SUPFAM" id="SSF48452">
    <property type="entry name" value="TPR-like"/>
    <property type="match status" value="1"/>
</dbReference>
<feature type="transmembrane region" description="Helical" evidence="11">
    <location>
        <begin position="44"/>
        <end position="68"/>
    </location>
</feature>
<dbReference type="GO" id="GO:0005886">
    <property type="term" value="C:plasma membrane"/>
    <property type="evidence" value="ECO:0007669"/>
    <property type="project" value="UniProtKB-SubCell"/>
</dbReference>
<comment type="caution">
    <text evidence="13">The sequence shown here is derived from an EMBL/GenBank/DDBJ whole genome shotgun (WGS) entry which is preliminary data.</text>
</comment>
<comment type="subcellular location">
    <subcellularLocation>
        <location evidence="2">Cell inner membrane</location>
        <topology evidence="2">Multi-pass membrane protein</topology>
    </subcellularLocation>
</comment>
<evidence type="ECO:0000256" key="8">
    <source>
        <dbReference type="ARBA" id="ARBA00023136"/>
    </source>
</evidence>
<reference evidence="14" key="1">
    <citation type="submission" date="2017-08" db="EMBL/GenBank/DDBJ databases">
        <title>A dynamic microbial community with high functional redundancy inhabits the cold, oxic subseafloor aquifer.</title>
        <authorList>
            <person name="Tully B.J."/>
            <person name="Wheat C.G."/>
            <person name="Glazer B.T."/>
            <person name="Huber J.A."/>
        </authorList>
    </citation>
    <scope>NUCLEOTIDE SEQUENCE [LARGE SCALE GENOMIC DNA]</scope>
</reference>
<dbReference type="GO" id="GO:0042168">
    <property type="term" value="P:heme metabolic process"/>
    <property type="evidence" value="ECO:0007669"/>
    <property type="project" value="InterPro"/>
</dbReference>
<evidence type="ECO:0000256" key="7">
    <source>
        <dbReference type="ARBA" id="ARBA00022989"/>
    </source>
</evidence>
<keyword evidence="6 11" id="KW-0812">Transmembrane</keyword>
<evidence type="ECO:0000256" key="11">
    <source>
        <dbReference type="SAM" id="Phobius"/>
    </source>
</evidence>
<keyword evidence="8 11" id="KW-0472">Membrane</keyword>
<dbReference type="EMBL" id="NVUL01000065">
    <property type="protein sequence ID" value="PCI75911.1"/>
    <property type="molecule type" value="Genomic_DNA"/>
</dbReference>
<name>A0A2A4X0R3_9GAMM</name>
<dbReference type="Gene3D" id="1.25.40.10">
    <property type="entry name" value="Tetratricopeptide repeat domain"/>
    <property type="match status" value="2"/>
</dbReference>
<keyword evidence="5" id="KW-0997">Cell inner membrane</keyword>
<dbReference type="PROSITE" id="PS50005">
    <property type="entry name" value="TPR"/>
    <property type="match status" value="1"/>
</dbReference>
<comment type="pathway">
    <text evidence="3">Porphyrin-containing compound metabolism; protoheme biosynthesis.</text>
</comment>
<comment type="function">
    <text evidence="1">Involved in a late step of protoheme IX synthesis.</text>
</comment>
<evidence type="ECO:0000256" key="3">
    <source>
        <dbReference type="ARBA" id="ARBA00004744"/>
    </source>
</evidence>
<dbReference type="AlphaFoldDB" id="A0A2A4X0R3"/>
<dbReference type="Pfam" id="PF07219">
    <property type="entry name" value="HemY_N"/>
    <property type="match status" value="1"/>
</dbReference>
<accession>A0A2A4X0R3</accession>
<dbReference type="InterPro" id="IPR019734">
    <property type="entry name" value="TPR_rpt"/>
</dbReference>
<evidence type="ECO:0000313" key="13">
    <source>
        <dbReference type="EMBL" id="PCI75911.1"/>
    </source>
</evidence>
<dbReference type="Proteomes" id="UP000218767">
    <property type="component" value="Unassembled WGS sequence"/>
</dbReference>
<sequence length="418" mass="47571">MVKLYLFSLLAIVLALLVSLYLGFPGDPGYLLIAFGNTTFETSLFALLVAVIVLYLVIKLILMVFRWINPWHLIRFGRNYKEHLRAKSRSKTIEGLLYFTRGSWESSYNLLKKGMKDSDASVVNYLAAAYAAHQQGNREVWLNCLETAEQKYPAARSTINSLKAQLLFKSNQLEQCVAVLQQMKTSSLNDASLLQLLKEVYLKLSDWEQLEKLLPALEKNSVIDQEEAELIRVRIFMENLYRTSNQRVDFSDTEIGAQLEKAWKKGPASYKQDERIVKHYAEILFKLDQKEQAGKAIEVALNKSWSDELIKRYGEFDFGTPHRQLLIAESWIQNRPGSASLLVALGRLAMRNELWGKAREYFETSLEVAPAAEAHGELARLLKCLGEEKLADEHQEKFVHGIGAELPSLPMPKALDKA</sequence>
<keyword evidence="10" id="KW-0802">TPR repeat</keyword>
<dbReference type="UniPathway" id="UPA00252"/>
<feature type="domain" description="HemY N-terminal" evidence="12">
    <location>
        <begin position="29"/>
        <end position="136"/>
    </location>
</feature>
<evidence type="ECO:0000259" key="12">
    <source>
        <dbReference type="Pfam" id="PF07219"/>
    </source>
</evidence>
<dbReference type="InterPro" id="IPR010817">
    <property type="entry name" value="HemY_N"/>
</dbReference>
<dbReference type="GO" id="GO:0006779">
    <property type="term" value="P:porphyrin-containing compound biosynthetic process"/>
    <property type="evidence" value="ECO:0007669"/>
    <property type="project" value="UniProtKB-KW"/>
</dbReference>
<organism evidence="13 14">
    <name type="scientific">SAR86 cluster bacterium</name>
    <dbReference type="NCBI Taxonomy" id="2030880"/>
    <lineage>
        <taxon>Bacteria</taxon>
        <taxon>Pseudomonadati</taxon>
        <taxon>Pseudomonadota</taxon>
        <taxon>Gammaproteobacteria</taxon>
        <taxon>SAR86 cluster</taxon>
    </lineage>
</organism>
<dbReference type="NCBIfam" id="TIGR00540">
    <property type="entry name" value="TPR_hemY_coli"/>
    <property type="match status" value="1"/>
</dbReference>